<dbReference type="Pfam" id="PF12822">
    <property type="entry name" value="ECF_trnsprt"/>
    <property type="match status" value="1"/>
</dbReference>
<proteinExistence type="inferred from homology"/>
<feature type="transmembrane region" description="Helical" evidence="8">
    <location>
        <begin position="12"/>
        <end position="34"/>
    </location>
</feature>
<keyword evidence="10" id="KW-1185">Reference proteome</keyword>
<accession>A0A0A8B920</accession>
<feature type="transmembrane region" description="Helical" evidence="8">
    <location>
        <begin position="104"/>
        <end position="129"/>
    </location>
</feature>
<evidence type="ECO:0000256" key="3">
    <source>
        <dbReference type="ARBA" id="ARBA00022448"/>
    </source>
</evidence>
<feature type="transmembrane region" description="Helical" evidence="8">
    <location>
        <begin position="78"/>
        <end position="98"/>
    </location>
</feature>
<evidence type="ECO:0000256" key="6">
    <source>
        <dbReference type="ARBA" id="ARBA00022989"/>
    </source>
</evidence>
<dbReference type="InterPro" id="IPR024529">
    <property type="entry name" value="ECF_trnsprt_substrate-spec"/>
</dbReference>
<dbReference type="InterPro" id="IPR025720">
    <property type="entry name" value="RibU"/>
</dbReference>
<keyword evidence="6 8" id="KW-1133">Transmembrane helix</keyword>
<evidence type="ECO:0000256" key="1">
    <source>
        <dbReference type="ARBA" id="ARBA00004651"/>
    </source>
</evidence>
<keyword evidence="4" id="KW-1003">Cell membrane</keyword>
<keyword evidence="7 8" id="KW-0472">Membrane</keyword>
<reference evidence="10" key="1">
    <citation type="submission" date="2014-08" db="EMBL/GenBank/DDBJ databases">
        <title>Coriobacteriaceae sp. complete genome.</title>
        <authorList>
            <person name="Looft T."/>
            <person name="Bayles D.O."/>
            <person name="Stanton T.B."/>
        </authorList>
    </citation>
    <scope>NUCLEOTIDE SEQUENCE [LARGE SCALE GENOMIC DNA]</scope>
    <source>
        <strain evidence="10">68-1-3</strain>
    </source>
</reference>
<evidence type="ECO:0000256" key="8">
    <source>
        <dbReference type="SAM" id="Phobius"/>
    </source>
</evidence>
<dbReference type="PANTHER" id="PTHR38438:SF1">
    <property type="entry name" value="RIBOFLAVIN TRANSPORTER RIBU"/>
    <property type="match status" value="1"/>
</dbReference>
<comment type="subcellular location">
    <subcellularLocation>
        <location evidence="1">Cell membrane</location>
        <topology evidence="1">Multi-pass membrane protein</topology>
    </subcellularLocation>
</comment>
<name>A0A0A8B920_9ACTN</name>
<keyword evidence="5 8" id="KW-0812">Transmembrane</keyword>
<dbReference type="Proteomes" id="UP000031121">
    <property type="component" value="Chromosome"/>
</dbReference>
<feature type="transmembrane region" description="Helical" evidence="8">
    <location>
        <begin position="46"/>
        <end position="71"/>
    </location>
</feature>
<evidence type="ECO:0000313" key="9">
    <source>
        <dbReference type="EMBL" id="AJC11567.1"/>
    </source>
</evidence>
<organism evidence="9 10">
    <name type="scientific">Berryella intestinalis</name>
    <dbReference type="NCBI Taxonomy" id="1531429"/>
    <lineage>
        <taxon>Bacteria</taxon>
        <taxon>Bacillati</taxon>
        <taxon>Actinomycetota</taxon>
        <taxon>Coriobacteriia</taxon>
        <taxon>Eggerthellales</taxon>
        <taxon>Eggerthellaceae</taxon>
        <taxon>Berryella</taxon>
    </lineage>
</organism>
<dbReference type="KEGG" id="cbac:JI75_01550"/>
<dbReference type="GO" id="GO:0005886">
    <property type="term" value="C:plasma membrane"/>
    <property type="evidence" value="ECO:0007669"/>
    <property type="project" value="UniProtKB-SubCell"/>
</dbReference>
<comment type="similarity">
    <text evidence="2">Belongs to the prokaryotic riboflavin transporter (P-RFT) (TC 2.A.87) family.</text>
</comment>
<dbReference type="PANTHER" id="PTHR38438">
    <property type="entry name" value="RIBOFLAVIN TRANSPORTER RIBU"/>
    <property type="match status" value="1"/>
</dbReference>
<dbReference type="EMBL" id="CP009302">
    <property type="protein sequence ID" value="AJC11567.1"/>
    <property type="molecule type" value="Genomic_DNA"/>
</dbReference>
<evidence type="ECO:0000313" key="10">
    <source>
        <dbReference type="Proteomes" id="UP000031121"/>
    </source>
</evidence>
<evidence type="ECO:0000256" key="5">
    <source>
        <dbReference type="ARBA" id="ARBA00022692"/>
    </source>
</evidence>
<dbReference type="OrthoDB" id="9809216at2"/>
<gene>
    <name evidence="9" type="ORF">JI75_01550</name>
</gene>
<protein>
    <recommendedName>
        <fullName evidence="11">Riboflavin transporter</fullName>
    </recommendedName>
</protein>
<dbReference type="GO" id="GO:0032217">
    <property type="term" value="F:riboflavin transmembrane transporter activity"/>
    <property type="evidence" value="ECO:0007669"/>
    <property type="project" value="InterPro"/>
</dbReference>
<evidence type="ECO:0000256" key="4">
    <source>
        <dbReference type="ARBA" id="ARBA00022475"/>
    </source>
</evidence>
<dbReference type="RefSeq" id="WP_039688201.1">
    <property type="nucleotide sequence ID" value="NZ_CP009302.1"/>
</dbReference>
<dbReference type="Gene3D" id="1.10.1760.20">
    <property type="match status" value="1"/>
</dbReference>
<sequence>MQEQRSKRSSRQIAAIVLLILMDMVLSFVEFPLIPGAPWLKYDASGMVAVFSGMLYGSGVGVLVAVVSWIPRFASDPFGALMNVLAALPLVAVMAAWYRPDRSFGGVALGCVVAVAAAVTVSVCMNFVITPLYLGVSYEEVASLVVPALLPFNVVKASANVVLAVVCATKLRGLLADER</sequence>
<dbReference type="AlphaFoldDB" id="A0A0A8B920"/>
<reference evidence="9 10" key="2">
    <citation type="journal article" date="2015" name="Genome Announc.">
        <title>Complete Genome Sequence of Coriobacteriaceae Strain 68-1-3, a Novel Mucus-Degrading Isolate from the Swine Intestinal Tract.</title>
        <authorList>
            <person name="Looft T."/>
            <person name="Bayles D.O."/>
            <person name="Alt D.P."/>
            <person name="Stanton T.B."/>
        </authorList>
    </citation>
    <scope>NUCLEOTIDE SEQUENCE [LARGE SCALE GENOMIC DNA]</scope>
    <source>
        <strain evidence="9 10">68-1-3</strain>
    </source>
</reference>
<evidence type="ECO:0000256" key="7">
    <source>
        <dbReference type="ARBA" id="ARBA00023136"/>
    </source>
</evidence>
<dbReference type="STRING" id="1531429.JI75_01550"/>
<evidence type="ECO:0000256" key="2">
    <source>
        <dbReference type="ARBA" id="ARBA00005540"/>
    </source>
</evidence>
<keyword evidence="3" id="KW-0813">Transport</keyword>
<dbReference type="HOGENOM" id="CLU_086673_0_0_11"/>
<evidence type="ECO:0008006" key="11">
    <source>
        <dbReference type="Google" id="ProtNLM"/>
    </source>
</evidence>